<dbReference type="Pfam" id="PF13789">
    <property type="entry name" value="DUF4181"/>
    <property type="match status" value="1"/>
</dbReference>
<reference evidence="3" key="1">
    <citation type="journal article" date="2019" name="Int. J. Syst. Evol. Microbiol.">
        <title>The Global Catalogue of Microorganisms (GCM) 10K type strain sequencing project: providing services to taxonomists for standard genome sequencing and annotation.</title>
        <authorList>
            <consortium name="The Broad Institute Genomics Platform"/>
            <consortium name="The Broad Institute Genome Sequencing Center for Infectious Disease"/>
            <person name="Wu L."/>
            <person name="Ma J."/>
        </authorList>
    </citation>
    <scope>NUCLEOTIDE SEQUENCE [LARGE SCALE GENOMIC DNA]</scope>
    <source>
        <strain evidence="3">CCUG 50353</strain>
    </source>
</reference>
<keyword evidence="1" id="KW-0472">Membrane</keyword>
<feature type="transmembrane region" description="Helical" evidence="1">
    <location>
        <begin position="104"/>
        <end position="126"/>
    </location>
</feature>
<name>A0ABV8UW71_9BACL</name>
<organism evidence="2 3">
    <name type="scientific">Chryseomicrobium palamuruense</name>
    <dbReference type="NCBI Taxonomy" id="682973"/>
    <lineage>
        <taxon>Bacteria</taxon>
        <taxon>Bacillati</taxon>
        <taxon>Bacillota</taxon>
        <taxon>Bacilli</taxon>
        <taxon>Bacillales</taxon>
        <taxon>Caryophanaceae</taxon>
        <taxon>Chryseomicrobium</taxon>
    </lineage>
</organism>
<gene>
    <name evidence="2" type="ORF">ACFO0S_08075</name>
</gene>
<evidence type="ECO:0000313" key="3">
    <source>
        <dbReference type="Proteomes" id="UP001595733"/>
    </source>
</evidence>
<proteinExistence type="predicted"/>
<feature type="transmembrane region" description="Helical" evidence="1">
    <location>
        <begin position="72"/>
        <end position="92"/>
    </location>
</feature>
<sequence length="135" mass="15707">MEPFTIILLSTMVYLVMLLTVIYILKRKWQLVIKPMDYYSQTHRRLNYSIKGIAILLLLSVGLYQINQGKPSILLVSIPFLMNGFEELLRIYMQKKYNENPKWIIISWLNFSAPAVMLLIILVVYFSSSMGVVKG</sequence>
<keyword evidence="1" id="KW-0812">Transmembrane</keyword>
<feature type="transmembrane region" description="Helical" evidence="1">
    <location>
        <begin position="6"/>
        <end position="25"/>
    </location>
</feature>
<evidence type="ECO:0000256" key="1">
    <source>
        <dbReference type="SAM" id="Phobius"/>
    </source>
</evidence>
<keyword evidence="1" id="KW-1133">Transmembrane helix</keyword>
<dbReference type="Proteomes" id="UP001595733">
    <property type="component" value="Unassembled WGS sequence"/>
</dbReference>
<dbReference type="EMBL" id="JBHSEF010000021">
    <property type="protein sequence ID" value="MFC4355001.1"/>
    <property type="molecule type" value="Genomic_DNA"/>
</dbReference>
<feature type="transmembrane region" description="Helical" evidence="1">
    <location>
        <begin position="46"/>
        <end position="66"/>
    </location>
</feature>
<evidence type="ECO:0000313" key="2">
    <source>
        <dbReference type="EMBL" id="MFC4355001.1"/>
    </source>
</evidence>
<dbReference type="RefSeq" id="WP_378141307.1">
    <property type="nucleotide sequence ID" value="NZ_JBHSEF010000021.1"/>
</dbReference>
<keyword evidence="3" id="KW-1185">Reference proteome</keyword>
<protein>
    <submittedName>
        <fullName evidence="2">DUF4181 domain-containing protein</fullName>
    </submittedName>
</protein>
<accession>A0ABV8UW71</accession>
<dbReference type="InterPro" id="IPR025441">
    <property type="entry name" value="DUF4181"/>
</dbReference>
<comment type="caution">
    <text evidence="2">The sequence shown here is derived from an EMBL/GenBank/DDBJ whole genome shotgun (WGS) entry which is preliminary data.</text>
</comment>